<proteinExistence type="predicted"/>
<dbReference type="Proteomes" id="UP000321532">
    <property type="component" value="Unassembled WGS sequence"/>
</dbReference>
<comment type="caution">
    <text evidence="1">The sequence shown here is derived from an EMBL/GenBank/DDBJ whole genome shotgun (WGS) entry which is preliminary data.</text>
</comment>
<protein>
    <submittedName>
        <fullName evidence="1">Uncharacterized protein</fullName>
    </submittedName>
</protein>
<accession>A0A512B5V9</accession>
<evidence type="ECO:0000313" key="2">
    <source>
        <dbReference type="Proteomes" id="UP000321532"/>
    </source>
</evidence>
<gene>
    <name evidence="1" type="ORF">AAE02nite_50120</name>
</gene>
<dbReference type="AlphaFoldDB" id="A0A512B5V9"/>
<reference evidence="1 2" key="1">
    <citation type="submission" date="2019-07" db="EMBL/GenBank/DDBJ databases">
        <title>Whole genome shotgun sequence of Adhaeribacter aerolatus NBRC 106133.</title>
        <authorList>
            <person name="Hosoyama A."/>
            <person name="Uohara A."/>
            <person name="Ohji S."/>
            <person name="Ichikawa N."/>
        </authorList>
    </citation>
    <scope>NUCLEOTIDE SEQUENCE [LARGE SCALE GENOMIC DNA]</scope>
    <source>
        <strain evidence="1 2">NBRC 106133</strain>
    </source>
</reference>
<name>A0A512B5V9_9BACT</name>
<keyword evidence="2" id="KW-1185">Reference proteome</keyword>
<evidence type="ECO:0000313" key="1">
    <source>
        <dbReference type="EMBL" id="GEO07348.1"/>
    </source>
</evidence>
<organism evidence="1 2">
    <name type="scientific">Adhaeribacter aerolatus</name>
    <dbReference type="NCBI Taxonomy" id="670289"/>
    <lineage>
        <taxon>Bacteria</taxon>
        <taxon>Pseudomonadati</taxon>
        <taxon>Bacteroidota</taxon>
        <taxon>Cytophagia</taxon>
        <taxon>Cytophagales</taxon>
        <taxon>Hymenobacteraceae</taxon>
        <taxon>Adhaeribacter</taxon>
    </lineage>
</organism>
<sequence>MHKNNKAIFEIKIVFLYCIMNLQVFERLSLEERLQLVWNEGNQIGIRFGRKHHVCLYHLQDYFAEIWFDPEEREVSMVRAFTSTICLDPYLSQINIDQLLTEQYD</sequence>
<dbReference type="EMBL" id="BJYS01000059">
    <property type="protein sequence ID" value="GEO07348.1"/>
    <property type="molecule type" value="Genomic_DNA"/>
</dbReference>